<evidence type="ECO:0000256" key="6">
    <source>
        <dbReference type="ARBA" id="ARBA00022741"/>
    </source>
</evidence>
<sequence length="328" mass="35697">MNVHEPDHNSLAIALEGSPVTIFFQTADGRFAWFENQQSVWARKDLVGLSDADVFNGASASAFATAKDDARRSGQPVTLELQTLSSVAADGKDCFLKVTVRPACDEAGRTSGFLCSSVEITEEKIREQTLKTLLMEVAHRSKNMLAMVLSLASQTARSSRSVDGFVRAFTGRIQSLAKSQNAVTDSDWRGARFSELVKLQVTDVVPLGASRIEIAGDDPTFSPSAAVHIGLALHELVTDALVNGALLDSRGTIRIDCNILAQEGSTPVAEIRWTEERRVQPEDAETQKGFSRTVLERVVPSAVNGEAQLDVDNHTVSYRLSVNFTEFR</sequence>
<evidence type="ECO:0000259" key="9">
    <source>
        <dbReference type="PROSITE" id="PS50113"/>
    </source>
</evidence>
<evidence type="ECO:0000313" key="10">
    <source>
        <dbReference type="EMBL" id="RKF06932.1"/>
    </source>
</evidence>
<evidence type="ECO:0000256" key="5">
    <source>
        <dbReference type="ARBA" id="ARBA00022737"/>
    </source>
</evidence>
<evidence type="ECO:0000256" key="2">
    <source>
        <dbReference type="ARBA" id="ARBA00012438"/>
    </source>
</evidence>
<evidence type="ECO:0000256" key="1">
    <source>
        <dbReference type="ARBA" id="ARBA00000085"/>
    </source>
</evidence>
<dbReference type="PANTHER" id="PTHR41523">
    <property type="entry name" value="TWO-COMPONENT SYSTEM SENSOR PROTEIN"/>
    <property type="match status" value="1"/>
</dbReference>
<dbReference type="InterPro" id="IPR011102">
    <property type="entry name" value="Sig_transdc_His_kinase_HWE"/>
</dbReference>
<reference evidence="10 11" key="1">
    <citation type="journal article" date="2018" name="Int. J. Syst. Bacteriol.">
        <title>Oceaniradius stylonemae gen. nov., sp. nov., isolated from a red alga, Stylonema cornu-cervi.</title>
        <authorList>
            <person name="Jeong S."/>
        </authorList>
    </citation>
    <scope>NUCLEOTIDE SEQUENCE [LARGE SCALE GENOMIC DNA]</scope>
    <source>
        <strain evidence="10 11">StC1</strain>
    </source>
</reference>
<comment type="caution">
    <text evidence="10">The sequence shown here is derived from an EMBL/GenBank/DDBJ whole genome shotgun (WGS) entry which is preliminary data.</text>
</comment>
<comment type="catalytic activity">
    <reaction evidence="1">
        <text>ATP + protein L-histidine = ADP + protein N-phospho-L-histidine.</text>
        <dbReference type="EC" id="2.7.13.3"/>
    </reaction>
</comment>
<dbReference type="EMBL" id="QFWV02000005">
    <property type="protein sequence ID" value="RKF06932.1"/>
    <property type="molecule type" value="Genomic_DNA"/>
</dbReference>
<dbReference type="Proteomes" id="UP000246132">
    <property type="component" value="Unassembled WGS sequence"/>
</dbReference>
<dbReference type="Pfam" id="PF07536">
    <property type="entry name" value="HWE_HK"/>
    <property type="match status" value="1"/>
</dbReference>
<evidence type="ECO:0000256" key="3">
    <source>
        <dbReference type="ARBA" id="ARBA00022553"/>
    </source>
</evidence>
<keyword evidence="6" id="KW-0547">Nucleotide-binding</keyword>
<keyword evidence="4" id="KW-0808">Transferase</keyword>
<dbReference type="GO" id="GO:0005524">
    <property type="term" value="F:ATP binding"/>
    <property type="evidence" value="ECO:0007669"/>
    <property type="project" value="UniProtKB-KW"/>
</dbReference>
<accession>A0A3A8A9D3</accession>
<dbReference type="GO" id="GO:0004673">
    <property type="term" value="F:protein histidine kinase activity"/>
    <property type="evidence" value="ECO:0007669"/>
    <property type="project" value="UniProtKB-EC"/>
</dbReference>
<dbReference type="InterPro" id="IPR013656">
    <property type="entry name" value="PAS_4"/>
</dbReference>
<dbReference type="PROSITE" id="PS50113">
    <property type="entry name" value="PAC"/>
    <property type="match status" value="1"/>
</dbReference>
<dbReference type="SUPFAM" id="SSF55785">
    <property type="entry name" value="PYP-like sensor domain (PAS domain)"/>
    <property type="match status" value="1"/>
</dbReference>
<dbReference type="AlphaFoldDB" id="A0A3A8A9D3"/>
<evidence type="ECO:0000256" key="8">
    <source>
        <dbReference type="ARBA" id="ARBA00022840"/>
    </source>
</evidence>
<proteinExistence type="predicted"/>
<dbReference type="InterPro" id="IPR000700">
    <property type="entry name" value="PAS-assoc_C"/>
</dbReference>
<dbReference type="SMART" id="SM00911">
    <property type="entry name" value="HWE_HK"/>
    <property type="match status" value="1"/>
</dbReference>
<protein>
    <recommendedName>
        <fullName evidence="2">histidine kinase</fullName>
        <ecNumber evidence="2">2.7.13.3</ecNumber>
    </recommendedName>
</protein>
<dbReference type="PANTHER" id="PTHR41523:SF7">
    <property type="entry name" value="HISTIDINE KINASE"/>
    <property type="match status" value="1"/>
</dbReference>
<dbReference type="Pfam" id="PF08448">
    <property type="entry name" value="PAS_4"/>
    <property type="match status" value="1"/>
</dbReference>
<name>A0A3A8A9D3_9HYPH</name>
<dbReference type="Gene3D" id="3.30.450.20">
    <property type="entry name" value="PAS domain"/>
    <property type="match status" value="1"/>
</dbReference>
<gene>
    <name evidence="10" type="ORF">DEM25_009850</name>
</gene>
<keyword evidence="5" id="KW-0677">Repeat</keyword>
<evidence type="ECO:0000256" key="7">
    <source>
        <dbReference type="ARBA" id="ARBA00022777"/>
    </source>
</evidence>
<organism evidence="10 11">
    <name type="scientific">Oceaniradius stylonematis</name>
    <dbReference type="NCBI Taxonomy" id="2184161"/>
    <lineage>
        <taxon>Bacteria</taxon>
        <taxon>Pseudomonadati</taxon>
        <taxon>Pseudomonadota</taxon>
        <taxon>Alphaproteobacteria</taxon>
        <taxon>Hyphomicrobiales</taxon>
        <taxon>Ahrensiaceae</taxon>
        <taxon>Oceaniradius</taxon>
    </lineage>
</organism>
<feature type="domain" description="PAC" evidence="9">
    <location>
        <begin position="77"/>
        <end position="132"/>
    </location>
</feature>
<dbReference type="EC" id="2.7.13.3" evidence="2"/>
<dbReference type="RefSeq" id="WP_109766516.1">
    <property type="nucleotide sequence ID" value="NZ_QFWV02000005.1"/>
</dbReference>
<keyword evidence="11" id="KW-1185">Reference proteome</keyword>
<keyword evidence="8" id="KW-0067">ATP-binding</keyword>
<dbReference type="OrthoDB" id="9816309at2"/>
<evidence type="ECO:0000313" key="11">
    <source>
        <dbReference type="Proteomes" id="UP000246132"/>
    </source>
</evidence>
<keyword evidence="3" id="KW-0597">Phosphoprotein</keyword>
<keyword evidence="7 10" id="KW-0418">Kinase</keyword>
<evidence type="ECO:0000256" key="4">
    <source>
        <dbReference type="ARBA" id="ARBA00022679"/>
    </source>
</evidence>
<dbReference type="InterPro" id="IPR035965">
    <property type="entry name" value="PAS-like_dom_sf"/>
</dbReference>